<accession>A0BC97</accession>
<protein>
    <recommendedName>
        <fullName evidence="4">Transmembrane protein</fullName>
    </recommendedName>
</protein>
<dbReference type="RefSeq" id="XP_001423562.1">
    <property type="nucleotide sequence ID" value="XM_001423525.1"/>
</dbReference>
<dbReference type="AlphaFoldDB" id="A0BC97"/>
<evidence type="ECO:0000313" key="2">
    <source>
        <dbReference type="EMBL" id="CAK56164.1"/>
    </source>
</evidence>
<keyword evidence="3" id="KW-1185">Reference proteome</keyword>
<dbReference type="Proteomes" id="UP000000600">
    <property type="component" value="Unassembled WGS sequence"/>
</dbReference>
<reference evidence="2 3" key="1">
    <citation type="journal article" date="2006" name="Nature">
        <title>Global trends of whole-genome duplications revealed by the ciliate Paramecium tetraurelia.</title>
        <authorList>
            <consortium name="Genoscope"/>
            <person name="Aury J.-M."/>
            <person name="Jaillon O."/>
            <person name="Duret L."/>
            <person name="Noel B."/>
            <person name="Jubin C."/>
            <person name="Porcel B.M."/>
            <person name="Segurens B."/>
            <person name="Daubin V."/>
            <person name="Anthouard V."/>
            <person name="Aiach N."/>
            <person name="Arnaiz O."/>
            <person name="Billaut A."/>
            <person name="Beisson J."/>
            <person name="Blanc I."/>
            <person name="Bouhouche K."/>
            <person name="Camara F."/>
            <person name="Duharcourt S."/>
            <person name="Guigo R."/>
            <person name="Gogendeau D."/>
            <person name="Katinka M."/>
            <person name="Keller A.-M."/>
            <person name="Kissmehl R."/>
            <person name="Klotz C."/>
            <person name="Koll F."/>
            <person name="Le Moue A."/>
            <person name="Lepere C."/>
            <person name="Malinsky S."/>
            <person name="Nowacki M."/>
            <person name="Nowak J.K."/>
            <person name="Plattner H."/>
            <person name="Poulain J."/>
            <person name="Ruiz F."/>
            <person name="Serrano V."/>
            <person name="Zagulski M."/>
            <person name="Dessen P."/>
            <person name="Betermier M."/>
            <person name="Weissenbach J."/>
            <person name="Scarpelli C."/>
            <person name="Schachter V."/>
            <person name="Sperling L."/>
            <person name="Meyer E."/>
            <person name="Cohen J."/>
            <person name="Wincker P."/>
        </authorList>
    </citation>
    <scope>NUCLEOTIDE SEQUENCE [LARGE SCALE GENOMIC DNA]</scope>
    <source>
        <strain evidence="2 3">Stock d4-2</strain>
    </source>
</reference>
<dbReference type="HOGENOM" id="CLU_1334124_0_0_1"/>
<dbReference type="InParanoid" id="A0BC97"/>
<gene>
    <name evidence="2" type="ORF">GSPATT00004258001</name>
</gene>
<keyword evidence="1" id="KW-0812">Transmembrane</keyword>
<evidence type="ECO:0000256" key="1">
    <source>
        <dbReference type="SAM" id="Phobius"/>
    </source>
</evidence>
<evidence type="ECO:0008006" key="4">
    <source>
        <dbReference type="Google" id="ProtNLM"/>
    </source>
</evidence>
<keyword evidence="1" id="KW-0472">Membrane</keyword>
<dbReference type="KEGG" id="ptm:GSPATT00004258001"/>
<dbReference type="EMBL" id="CT867986">
    <property type="protein sequence ID" value="CAK56164.1"/>
    <property type="molecule type" value="Genomic_DNA"/>
</dbReference>
<proteinExistence type="predicted"/>
<name>A0BC97_PARTE</name>
<feature type="transmembrane region" description="Helical" evidence="1">
    <location>
        <begin position="148"/>
        <end position="169"/>
    </location>
</feature>
<dbReference type="GeneID" id="5009346"/>
<keyword evidence="1" id="KW-1133">Transmembrane helix</keyword>
<sequence>MSTIQDNIDYEQQLIVIINQHIMALQLFSSHFSYILLICNHLQKQNNIHLQFQMLLLFLNQNIEIPLISNFANYTLFSQETFFIILYNLELRQRSWLMIIYHSSNVITYQINGINYCRQTYKLTKGYLNLKQVNQFNCQFQTQLICKVLFIIVFLIKLDMILLLLILIMDSIPIYPGSMQIYTYELTQYFFIKRVFQIIDFYINGV</sequence>
<evidence type="ECO:0000313" key="3">
    <source>
        <dbReference type="Proteomes" id="UP000000600"/>
    </source>
</evidence>
<organism evidence="2 3">
    <name type="scientific">Paramecium tetraurelia</name>
    <dbReference type="NCBI Taxonomy" id="5888"/>
    <lineage>
        <taxon>Eukaryota</taxon>
        <taxon>Sar</taxon>
        <taxon>Alveolata</taxon>
        <taxon>Ciliophora</taxon>
        <taxon>Intramacronucleata</taxon>
        <taxon>Oligohymenophorea</taxon>
        <taxon>Peniculida</taxon>
        <taxon>Parameciidae</taxon>
        <taxon>Paramecium</taxon>
    </lineage>
</organism>